<dbReference type="InterPro" id="IPR013321">
    <property type="entry name" value="Arc_rbn_hlx_hlx"/>
</dbReference>
<dbReference type="EMBL" id="CP014779">
    <property type="protein sequence ID" value="AMR39820.1"/>
    <property type="molecule type" value="Genomic_DNA"/>
</dbReference>
<protein>
    <recommendedName>
        <fullName evidence="2">Damage-inducible protein J</fullName>
    </recommendedName>
</protein>
<dbReference type="AlphaFoldDB" id="A0A142I5A5"/>
<dbReference type="GO" id="GO:0006355">
    <property type="term" value="P:regulation of DNA-templated transcription"/>
    <property type="evidence" value="ECO:0007669"/>
    <property type="project" value="InterPro"/>
</dbReference>
<accession>A0A142I5A5</accession>
<gene>
    <name evidence="1" type="ORF">LG71_29300</name>
</gene>
<dbReference type="GO" id="GO:0043565">
    <property type="term" value="F:sequence-specific DNA binding"/>
    <property type="evidence" value="ECO:0007669"/>
    <property type="project" value="UniProtKB-ARBA"/>
</dbReference>
<sequence>MDTKFHFRLDENVKMRAQKAAEARGKTLSEACRDFAEQLAREVEPLSQHEKWLKKQVELAVAKANSGDGRFTSNEEVKRVMASRKDEIRAKYKR</sequence>
<proteinExistence type="predicted"/>
<geneLocation type="plasmid" evidence="1">
    <name>pFB2.4</name>
</geneLocation>
<evidence type="ECO:0008006" key="2">
    <source>
        <dbReference type="Google" id="ProtNLM"/>
    </source>
</evidence>
<name>A0A142I5A5_PLUGE</name>
<dbReference type="RefSeq" id="WP_059363302.1">
    <property type="nucleotide sequence ID" value="NZ_CP014779.1"/>
</dbReference>
<keyword evidence="1" id="KW-0614">Plasmid</keyword>
<evidence type="ECO:0000313" key="1">
    <source>
        <dbReference type="EMBL" id="AMR39820.1"/>
    </source>
</evidence>
<organism evidence="1">
    <name type="scientific">Pluralibacter gergoviae</name>
    <name type="common">Enterobacter gergoviae</name>
    <dbReference type="NCBI Taxonomy" id="61647"/>
    <lineage>
        <taxon>Bacteria</taxon>
        <taxon>Pseudomonadati</taxon>
        <taxon>Pseudomonadota</taxon>
        <taxon>Gammaproteobacteria</taxon>
        <taxon>Enterobacterales</taxon>
        <taxon>Enterobacteriaceae</taxon>
        <taxon>Pluralibacter</taxon>
    </lineage>
</organism>
<dbReference type="Gene3D" id="1.10.1220.10">
    <property type="entry name" value="Met repressor-like"/>
    <property type="match status" value="1"/>
</dbReference>
<reference evidence="1" key="1">
    <citation type="submission" date="2016-03" db="EMBL/GenBank/DDBJ databases">
        <authorList>
            <person name="Ploux O."/>
        </authorList>
    </citation>
    <scope>NUCLEOTIDE SEQUENCE</scope>
    <source>
        <strain evidence="1">FB2</strain>
        <plasmid evidence="1">pFB2.4</plasmid>
    </source>
</reference>